<protein>
    <submittedName>
        <fullName evidence="1">Uncharacterized protein</fullName>
    </submittedName>
</protein>
<organism evidence="1 2">
    <name type="scientific">Leucogyrophana mollusca</name>
    <dbReference type="NCBI Taxonomy" id="85980"/>
    <lineage>
        <taxon>Eukaryota</taxon>
        <taxon>Fungi</taxon>
        <taxon>Dikarya</taxon>
        <taxon>Basidiomycota</taxon>
        <taxon>Agaricomycotina</taxon>
        <taxon>Agaricomycetes</taxon>
        <taxon>Agaricomycetidae</taxon>
        <taxon>Boletales</taxon>
        <taxon>Boletales incertae sedis</taxon>
        <taxon>Leucogyrophana</taxon>
    </lineage>
</organism>
<dbReference type="Proteomes" id="UP000790709">
    <property type="component" value="Unassembled WGS sequence"/>
</dbReference>
<proteinExistence type="predicted"/>
<gene>
    <name evidence="1" type="ORF">BV22DRAFT_1020440</name>
</gene>
<dbReference type="EMBL" id="MU266555">
    <property type="protein sequence ID" value="KAH7920863.1"/>
    <property type="molecule type" value="Genomic_DNA"/>
</dbReference>
<evidence type="ECO:0000313" key="1">
    <source>
        <dbReference type="EMBL" id="KAH7920863.1"/>
    </source>
</evidence>
<accession>A0ACB8B7K4</accession>
<keyword evidence="2" id="KW-1185">Reference proteome</keyword>
<evidence type="ECO:0000313" key="2">
    <source>
        <dbReference type="Proteomes" id="UP000790709"/>
    </source>
</evidence>
<reference evidence="1" key="1">
    <citation type="journal article" date="2021" name="New Phytol.">
        <title>Evolutionary innovations through gain and loss of genes in the ectomycorrhizal Boletales.</title>
        <authorList>
            <person name="Wu G."/>
            <person name="Miyauchi S."/>
            <person name="Morin E."/>
            <person name="Kuo A."/>
            <person name="Drula E."/>
            <person name="Varga T."/>
            <person name="Kohler A."/>
            <person name="Feng B."/>
            <person name="Cao Y."/>
            <person name="Lipzen A."/>
            <person name="Daum C."/>
            <person name="Hundley H."/>
            <person name="Pangilinan J."/>
            <person name="Johnson J."/>
            <person name="Barry K."/>
            <person name="LaButti K."/>
            <person name="Ng V."/>
            <person name="Ahrendt S."/>
            <person name="Min B."/>
            <person name="Choi I.G."/>
            <person name="Park H."/>
            <person name="Plett J.M."/>
            <person name="Magnuson J."/>
            <person name="Spatafora J.W."/>
            <person name="Nagy L.G."/>
            <person name="Henrissat B."/>
            <person name="Grigoriev I.V."/>
            <person name="Yang Z.L."/>
            <person name="Xu J."/>
            <person name="Martin F.M."/>
        </authorList>
    </citation>
    <scope>NUCLEOTIDE SEQUENCE</scope>
    <source>
        <strain evidence="1">KUC20120723A-06</strain>
    </source>
</reference>
<sequence>MPISLAEATLVSIFSESFLYGVFTVLFVISIFILLRRKGNNGELNKPMLLACLALFVFSTVHVSADLRRLLDAFLRGADPATQLGQVDTTTYEIKSAAYVAQTWVGDGLMLYRLYLVWNGDKRVVIPISIFFLAGIGVGIGTLQAIVTTSSTYTIFQLHNWIASFFSITLTINFTCTFLIAARILHKHRDIGGLKVSGRSLMPTVIIIIESGAIYSACLIIMLVLFLSNSYAQYIALDAVTQIIGVVFSLIIVRVGLGISSENRRQFPRSALRGSSIPRTPQNLSHPLRPVVVSISTMSHSDAAVEQCESEVGGQNNSVYKSMEP</sequence>
<name>A0ACB8B7K4_9AGAM</name>
<comment type="caution">
    <text evidence="1">The sequence shown here is derived from an EMBL/GenBank/DDBJ whole genome shotgun (WGS) entry which is preliminary data.</text>
</comment>